<feature type="compositionally biased region" description="Basic and acidic residues" evidence="1">
    <location>
        <begin position="111"/>
        <end position="121"/>
    </location>
</feature>
<evidence type="ECO:0000256" key="1">
    <source>
        <dbReference type="SAM" id="MobiDB-lite"/>
    </source>
</evidence>
<keyword evidence="3" id="KW-1185">Reference proteome</keyword>
<evidence type="ECO:0000313" key="3">
    <source>
        <dbReference type="Proteomes" id="UP000266178"/>
    </source>
</evidence>
<dbReference type="AlphaFoldDB" id="A0A399FCK5"/>
<protein>
    <submittedName>
        <fullName evidence="2">Uncharacterized protein</fullName>
    </submittedName>
</protein>
<proteinExistence type="predicted"/>
<sequence>MSGRYVLTSNCLTTGTMNLTLTLRNYLQGRDHVIFRDEDGDTYAAEVNWGRGRIEGLGAYYDKRRLSANETLLLHFEGEEIGLEALTPAAKPAKPRRAPAPPPEPAPEPAEGSRAEKPEKRVKVTPYPREVLFPQVPVSAEAPAFSADLEALGLVRESGGPPWTFRAVLGRRTFSLALVRFGEMEARELLALRQSGRVHYAAIVAGESSRAEALSEVGSVRPSGLGQGGLAYVSPEALSRLVKLRSVFPLGALDLEKRLREGRLDLESIASLEAEISGVLAERGVFSAGLALLAELPPQQIFLLADLMPTARELGLEPDQLQGVLETLSTPPFLLLKRLSPGEFLMRQSVNQALEEWTEYAAVMERRLEAMRL</sequence>
<comment type="caution">
    <text evidence="2">The sequence shown here is derived from an EMBL/GenBank/DDBJ whole genome shotgun (WGS) entry which is preliminary data.</text>
</comment>
<name>A0A399FCK5_9DEIN</name>
<evidence type="ECO:0000313" key="2">
    <source>
        <dbReference type="EMBL" id="RIH93059.1"/>
    </source>
</evidence>
<feature type="region of interest" description="Disordered" evidence="1">
    <location>
        <begin position="88"/>
        <end position="121"/>
    </location>
</feature>
<dbReference type="RefSeq" id="WP_119356526.1">
    <property type="nucleotide sequence ID" value="NZ_BJXM01000006.1"/>
</dbReference>
<dbReference type="EMBL" id="QWLB01000010">
    <property type="protein sequence ID" value="RIH93059.1"/>
    <property type="molecule type" value="Genomic_DNA"/>
</dbReference>
<accession>A0A399FCK5</accession>
<organism evidence="2 3">
    <name type="scientific">Meiothermus granaticius NBRC 107808</name>
    <dbReference type="NCBI Taxonomy" id="1227551"/>
    <lineage>
        <taxon>Bacteria</taxon>
        <taxon>Thermotogati</taxon>
        <taxon>Deinococcota</taxon>
        <taxon>Deinococci</taxon>
        <taxon>Thermales</taxon>
        <taxon>Thermaceae</taxon>
        <taxon>Meiothermus</taxon>
    </lineage>
</organism>
<feature type="compositionally biased region" description="Pro residues" evidence="1">
    <location>
        <begin position="98"/>
        <end position="108"/>
    </location>
</feature>
<gene>
    <name evidence="2" type="ORF">Mgrana_01018</name>
</gene>
<reference evidence="2 3" key="1">
    <citation type="submission" date="2018-08" db="EMBL/GenBank/DDBJ databases">
        <title>Meiothermus granaticius genome AF-68 sequencing project.</title>
        <authorList>
            <person name="Da Costa M.S."/>
            <person name="Albuquerque L."/>
            <person name="Raposo P."/>
            <person name="Froufe H.J.C."/>
            <person name="Barroso C.S."/>
            <person name="Egas C."/>
        </authorList>
    </citation>
    <scope>NUCLEOTIDE SEQUENCE [LARGE SCALE GENOMIC DNA]</scope>
    <source>
        <strain evidence="2 3">AF-68</strain>
    </source>
</reference>
<dbReference type="OrthoDB" id="30259at2"/>
<dbReference type="Proteomes" id="UP000266178">
    <property type="component" value="Unassembled WGS sequence"/>
</dbReference>